<keyword evidence="2" id="KW-1185">Reference proteome</keyword>
<organism evidence="1 2">
    <name type="scientific">Rhizorhabdus dicambivorans</name>
    <dbReference type="NCBI Taxonomy" id="1850238"/>
    <lineage>
        <taxon>Bacteria</taxon>
        <taxon>Pseudomonadati</taxon>
        <taxon>Pseudomonadota</taxon>
        <taxon>Alphaproteobacteria</taxon>
        <taxon>Sphingomonadales</taxon>
        <taxon>Sphingomonadaceae</taxon>
        <taxon>Rhizorhabdus</taxon>
    </lineage>
</organism>
<comment type="caution">
    <text evidence="1">The sequence shown here is derived from an EMBL/GenBank/DDBJ whole genome shotgun (WGS) entry which is preliminary data.</text>
</comment>
<reference evidence="1 2" key="1">
    <citation type="submission" date="2017-09" db="EMBL/GenBank/DDBJ databases">
        <title>The Catabolism of 3,6-Dichlorosalicylic acid is Initiated by the Cytochrome P450 Monooxygenase DsmABC in Rhizorhabdus dicambivorans Ndbn-20.</title>
        <authorList>
            <person name="Na L."/>
        </authorList>
    </citation>
    <scope>NUCLEOTIDE SEQUENCE [LARGE SCALE GENOMIC DNA]</scope>
    <source>
        <strain evidence="1 2">Ndbn-20m</strain>
    </source>
</reference>
<dbReference type="EMBL" id="NWUF01000041">
    <property type="protein sequence ID" value="PCE39887.1"/>
    <property type="molecule type" value="Genomic_DNA"/>
</dbReference>
<gene>
    <name evidence="1" type="ORF">COO09_23045</name>
</gene>
<dbReference type="Proteomes" id="UP000218934">
    <property type="component" value="Unassembled WGS sequence"/>
</dbReference>
<dbReference type="AlphaFoldDB" id="A0A2A4FP06"/>
<protein>
    <submittedName>
        <fullName evidence="1">Uncharacterized protein</fullName>
    </submittedName>
</protein>
<evidence type="ECO:0000313" key="2">
    <source>
        <dbReference type="Proteomes" id="UP000218934"/>
    </source>
</evidence>
<dbReference type="RefSeq" id="WP_139114802.1">
    <property type="nucleotide sequence ID" value="NZ_CP023449.1"/>
</dbReference>
<accession>A0A2A4FP06</accession>
<proteinExistence type="predicted"/>
<evidence type="ECO:0000313" key="1">
    <source>
        <dbReference type="EMBL" id="PCE39887.1"/>
    </source>
</evidence>
<name>A0A2A4FP06_9SPHN</name>
<sequence length="145" mass="15641">MADLHVASGTCPANLPCLWMTADAAAPDEVAPSGRSTWATALERYRMAASAYAAFVETRLKPAQAVRDSSTGGGHSDCFRLEDEATDLLVTQLDQMEALAATPAPNLLALRTKLEIVYADVCRHEPDRAELVANILADARRLIKM</sequence>